<feature type="compositionally biased region" description="Polar residues" evidence="1">
    <location>
        <begin position="119"/>
        <end position="138"/>
    </location>
</feature>
<evidence type="ECO:0000313" key="3">
    <source>
        <dbReference type="Proteomes" id="UP000078561"/>
    </source>
</evidence>
<feature type="compositionally biased region" description="Polar residues" evidence="1">
    <location>
        <begin position="62"/>
        <end position="71"/>
    </location>
</feature>
<evidence type="ECO:0000313" key="2">
    <source>
        <dbReference type="EMBL" id="SAM05770.1"/>
    </source>
</evidence>
<name>A0A168QYD6_ABSGL</name>
<keyword evidence="3" id="KW-1185">Reference proteome</keyword>
<feature type="region of interest" description="Disordered" evidence="1">
    <location>
        <begin position="214"/>
        <end position="325"/>
    </location>
</feature>
<feature type="region of interest" description="Disordered" evidence="1">
    <location>
        <begin position="1"/>
        <end position="168"/>
    </location>
</feature>
<dbReference type="STRING" id="4829.A0A168QYD6"/>
<accession>A0A168QYD6</accession>
<proteinExistence type="predicted"/>
<dbReference type="InParanoid" id="A0A168QYD6"/>
<feature type="compositionally biased region" description="Polar residues" evidence="1">
    <location>
        <begin position="295"/>
        <end position="322"/>
    </location>
</feature>
<gene>
    <name evidence="2" type="primary">ABSGL_11645.1 scaffold 12295</name>
</gene>
<reference evidence="2" key="1">
    <citation type="submission" date="2016-04" db="EMBL/GenBank/DDBJ databases">
        <authorList>
            <person name="Evans L.H."/>
            <person name="Alamgir A."/>
            <person name="Owens N."/>
            <person name="Weber N.D."/>
            <person name="Virtaneva K."/>
            <person name="Barbian K."/>
            <person name="Babar A."/>
            <person name="Rosenke K."/>
        </authorList>
    </citation>
    <scope>NUCLEOTIDE SEQUENCE [LARGE SCALE GENOMIC DNA]</scope>
    <source>
        <strain evidence="2">CBS 101.48</strain>
    </source>
</reference>
<dbReference type="AlphaFoldDB" id="A0A168QYD6"/>
<dbReference type="EMBL" id="LT554468">
    <property type="protein sequence ID" value="SAM05770.1"/>
    <property type="molecule type" value="Genomic_DNA"/>
</dbReference>
<feature type="compositionally biased region" description="Low complexity" evidence="1">
    <location>
        <begin position="72"/>
        <end position="81"/>
    </location>
</feature>
<feature type="compositionally biased region" description="Basic and acidic residues" evidence="1">
    <location>
        <begin position="242"/>
        <end position="252"/>
    </location>
</feature>
<dbReference type="OrthoDB" id="2272914at2759"/>
<sequence length="944" mass="106532">MKKQPVEPVTKPMKQKTMVPSSSNRLDRAAQPEQLNSIDTPLDISPSHVIAATDLPRPAPSKIQSVTQTNSAPVTTPTKGVPKGKGKAVDPSHSTNERNNTTSSSQLQGDGRKGPYSGTGKTDNPPTAPSPGTAQTSSSREKAVVDAMKKNGKNTPMEITDLTMDTDSDMIIDEDDPEYADYIAEQQMYDKQIAELRSRIEKRQQDLEFAQAEKARLQAYSQRKRHLSPQPPSSSSSSLSSKGDRSVVERGRKSLVGDTVEETKRSRKRRRRERDAQSTQLSTMPPPPRTRRNDAVQNQLLSTKLPASTSGNQRNESQTMPSGSDVGDYFTEFSDLVRNRAVDLDITIAIFQNRGSEHSPPAAPSPQIQQLVTLDGMTFTCESFRLPEASKYSAVDTTQFKPQRYHESTLLAMLIDGVPRPNVLPTAVMKIFTTALGMLPKGFKDQLTTYDHGMVLGNLDSVIEILREGTARHTNVELLWIVYTELMIYRHGYSHATANAVQEALRHHPRSLEILWQSIFSVPMYSSRSRLVNQLLKDISCLKSNPTVTVTPATISEQMTEVLLRTLRFDGLRGVLDQLLQADDTTLDASFRLITVTFRRRQLLPITDHDLCFIWLCIITFYVFGRLPNDLNRIHWFERVTKQGHLVPSANPLFVVDWSKSDVELDNVQQTVVVTVLLEMLRYFCTKALDNVAKKPLLIAVWRNLVGLLEILDCYGRPASLVLLRRNLETLWKIKTMQPELADMIFDLEKKIHGSGDDNGMTMDFLCKPMPTTGPIMGRLPMDLFMAYKAAMRIDPRKDMGHTKLLLSAWRLGRPLWHIYNHDTIARLERMKAMGRDSLRPTDSPLAPINYLCGLYSSALGVTDTFEILQVPNFSIVEFREMPIAWINALFIHLIHFWQTNDHFFMDSFLKEASVPWVLDQIASKEGRVLFHRFKKDCATLLLK</sequence>
<feature type="compositionally biased region" description="Low complexity" evidence="1">
    <location>
        <begin position="92"/>
        <end position="105"/>
    </location>
</feature>
<protein>
    <submittedName>
        <fullName evidence="2">Uncharacterized protein</fullName>
    </submittedName>
</protein>
<evidence type="ECO:0000256" key="1">
    <source>
        <dbReference type="SAM" id="MobiDB-lite"/>
    </source>
</evidence>
<feature type="compositionally biased region" description="Basic and acidic residues" evidence="1">
    <location>
        <begin position="139"/>
        <end position="149"/>
    </location>
</feature>
<dbReference type="Proteomes" id="UP000078561">
    <property type="component" value="Unassembled WGS sequence"/>
</dbReference>
<organism evidence="2">
    <name type="scientific">Absidia glauca</name>
    <name type="common">Pin mould</name>
    <dbReference type="NCBI Taxonomy" id="4829"/>
    <lineage>
        <taxon>Eukaryota</taxon>
        <taxon>Fungi</taxon>
        <taxon>Fungi incertae sedis</taxon>
        <taxon>Mucoromycota</taxon>
        <taxon>Mucoromycotina</taxon>
        <taxon>Mucoromycetes</taxon>
        <taxon>Mucorales</taxon>
        <taxon>Cunninghamellaceae</taxon>
        <taxon>Absidia</taxon>
    </lineage>
</organism>